<proteinExistence type="inferred from homology"/>
<dbReference type="InterPro" id="IPR050164">
    <property type="entry name" value="Peptidase_C19"/>
</dbReference>
<dbReference type="GO" id="GO:0016579">
    <property type="term" value="P:protein deubiquitination"/>
    <property type="evidence" value="ECO:0007669"/>
    <property type="project" value="InterPro"/>
</dbReference>
<evidence type="ECO:0000256" key="3">
    <source>
        <dbReference type="SAM" id="Phobius"/>
    </source>
</evidence>
<feature type="compositionally biased region" description="Polar residues" evidence="2">
    <location>
        <begin position="557"/>
        <end position="571"/>
    </location>
</feature>
<keyword evidence="3" id="KW-1133">Transmembrane helix</keyword>
<comment type="similarity">
    <text evidence="1">Belongs to the peptidase C19 family.</text>
</comment>
<feature type="compositionally biased region" description="Low complexity" evidence="2">
    <location>
        <begin position="1013"/>
        <end position="1040"/>
    </location>
</feature>
<keyword evidence="3" id="KW-0812">Transmembrane</keyword>
<dbReference type="PANTHER" id="PTHR24006">
    <property type="entry name" value="UBIQUITIN CARBOXYL-TERMINAL HYDROLASE"/>
    <property type="match status" value="1"/>
</dbReference>
<feature type="region of interest" description="Disordered" evidence="2">
    <location>
        <begin position="519"/>
        <end position="571"/>
    </location>
</feature>
<protein>
    <recommendedName>
        <fullName evidence="4">USP domain-containing protein</fullName>
    </recommendedName>
</protein>
<dbReference type="Gene3D" id="3.90.70.10">
    <property type="entry name" value="Cysteine proteinases"/>
    <property type="match status" value="1"/>
</dbReference>
<feature type="compositionally biased region" description="Polar residues" evidence="2">
    <location>
        <begin position="432"/>
        <end position="441"/>
    </location>
</feature>
<evidence type="ECO:0000256" key="1">
    <source>
        <dbReference type="ARBA" id="ARBA00009085"/>
    </source>
</evidence>
<dbReference type="Proteomes" id="UP001187192">
    <property type="component" value="Unassembled WGS sequence"/>
</dbReference>
<organism evidence="5 6">
    <name type="scientific">Ficus carica</name>
    <name type="common">Common fig</name>
    <dbReference type="NCBI Taxonomy" id="3494"/>
    <lineage>
        <taxon>Eukaryota</taxon>
        <taxon>Viridiplantae</taxon>
        <taxon>Streptophyta</taxon>
        <taxon>Embryophyta</taxon>
        <taxon>Tracheophyta</taxon>
        <taxon>Spermatophyta</taxon>
        <taxon>Magnoliopsida</taxon>
        <taxon>eudicotyledons</taxon>
        <taxon>Gunneridae</taxon>
        <taxon>Pentapetalae</taxon>
        <taxon>rosids</taxon>
        <taxon>fabids</taxon>
        <taxon>Rosales</taxon>
        <taxon>Moraceae</taxon>
        <taxon>Ficeae</taxon>
        <taxon>Ficus</taxon>
    </lineage>
</organism>
<dbReference type="Pfam" id="PF00443">
    <property type="entry name" value="UCH"/>
    <property type="match status" value="1"/>
</dbReference>
<keyword evidence="6" id="KW-1185">Reference proteome</keyword>
<dbReference type="PROSITE" id="PS50235">
    <property type="entry name" value="USP_3"/>
    <property type="match status" value="1"/>
</dbReference>
<evidence type="ECO:0000313" key="6">
    <source>
        <dbReference type="Proteomes" id="UP001187192"/>
    </source>
</evidence>
<dbReference type="InterPro" id="IPR018200">
    <property type="entry name" value="USP_CS"/>
</dbReference>
<name>A0AA88D2I0_FICCA</name>
<gene>
    <name evidence="5" type="ORF">TIFTF001_009341</name>
</gene>
<reference evidence="5" key="1">
    <citation type="submission" date="2023-07" db="EMBL/GenBank/DDBJ databases">
        <title>draft genome sequence of fig (Ficus carica).</title>
        <authorList>
            <person name="Takahashi T."/>
            <person name="Nishimura K."/>
        </authorList>
    </citation>
    <scope>NUCLEOTIDE SEQUENCE</scope>
</reference>
<feature type="compositionally biased region" description="Basic and acidic residues" evidence="2">
    <location>
        <begin position="452"/>
        <end position="478"/>
    </location>
</feature>
<feature type="compositionally biased region" description="Polar residues" evidence="2">
    <location>
        <begin position="967"/>
        <end position="987"/>
    </location>
</feature>
<dbReference type="PROSITE" id="PS00972">
    <property type="entry name" value="USP_1"/>
    <property type="match status" value="1"/>
</dbReference>
<dbReference type="CDD" id="cd02661">
    <property type="entry name" value="Peptidase_C19E"/>
    <property type="match status" value="1"/>
</dbReference>
<evidence type="ECO:0000313" key="5">
    <source>
        <dbReference type="EMBL" id="GMN40121.1"/>
    </source>
</evidence>
<keyword evidence="3" id="KW-0472">Membrane</keyword>
<accession>A0AA88D2I0</accession>
<evidence type="ECO:0000259" key="4">
    <source>
        <dbReference type="PROSITE" id="PS50235"/>
    </source>
</evidence>
<feature type="compositionally biased region" description="Polar residues" evidence="2">
    <location>
        <begin position="527"/>
        <end position="540"/>
    </location>
</feature>
<comment type="caution">
    <text evidence="5">The sequence shown here is derived from an EMBL/GenBank/DDBJ whole genome shotgun (WGS) entry which is preliminary data.</text>
</comment>
<feature type="region of interest" description="Disordered" evidence="2">
    <location>
        <begin position="1011"/>
        <end position="1073"/>
    </location>
</feature>
<dbReference type="GO" id="GO:0005829">
    <property type="term" value="C:cytosol"/>
    <property type="evidence" value="ECO:0007669"/>
    <property type="project" value="TreeGrafter"/>
</dbReference>
<dbReference type="GO" id="GO:0005634">
    <property type="term" value="C:nucleus"/>
    <property type="evidence" value="ECO:0007669"/>
    <property type="project" value="TreeGrafter"/>
</dbReference>
<evidence type="ECO:0000256" key="2">
    <source>
        <dbReference type="SAM" id="MobiDB-lite"/>
    </source>
</evidence>
<dbReference type="InterPro" id="IPR001394">
    <property type="entry name" value="Peptidase_C19_UCH"/>
</dbReference>
<dbReference type="FunFam" id="3.90.70.10:FF:000026">
    <property type="entry name" value="Ubiquitin carboxyl-terminal hydrolase 15"/>
    <property type="match status" value="1"/>
</dbReference>
<dbReference type="PANTHER" id="PTHR24006:SF874">
    <property type="entry name" value="UBIQUITIN CARBOXYL-TERMINAL HYDROLASE 16"/>
    <property type="match status" value="1"/>
</dbReference>
<dbReference type="GO" id="GO:0004843">
    <property type="term" value="F:cysteine-type deubiquitinase activity"/>
    <property type="evidence" value="ECO:0007669"/>
    <property type="project" value="InterPro"/>
</dbReference>
<feature type="region of interest" description="Disordered" evidence="2">
    <location>
        <begin position="954"/>
        <end position="989"/>
    </location>
</feature>
<dbReference type="InterPro" id="IPR028889">
    <property type="entry name" value="USP"/>
</dbReference>
<feature type="region of interest" description="Disordered" evidence="2">
    <location>
        <begin position="401"/>
        <end position="489"/>
    </location>
</feature>
<dbReference type="InterPro" id="IPR038765">
    <property type="entry name" value="Papain-like_cys_pep_sf"/>
</dbReference>
<feature type="region of interest" description="Disordered" evidence="2">
    <location>
        <begin position="182"/>
        <end position="206"/>
    </location>
</feature>
<sequence>MLVAGVLGFQSLVLVVCLVVPVIGFVVRRKWRLALARKEEIKRLLILAAEEAARAELEASADYGVVAAVAQNQCAVCYLPTTTRCAQCKAVRYWNVIAFNYGIASLKDLCCQVNICLTSLPEVCTAGIVGSGKCQIFHWRQGHKEECRPALPTQTVTELGRDSSQKVSKEVPFEVHRESYEDTDRAKSFEAFPSKPASPNHGCSTEVLYEKDDGSEVESIASGKGTSSSSESCSTLFSGFSTSPNNSELADDVSVSESVSSVDTEGSDGYLSIDSSFDEVNSTLNVKNEANSEPLSPKFASLVDSVNGVSKLNETESCCNEGENRCQPTSSSRPSNSSVQDGPTKPRAYSSGFWERALDSVGPPVDTHDEDDMSDSGVHDSSKVSGGTSLHFSFNLSRRTSPPLCTKGSTEKVTLPEDALSDGLPVQKHTDGSSLSENIDSNAPKVSGCESSNHEMSEKRHNECGSRSRGFNSREAKSKPISTKGASKCADASNVINLPSTNAQKLDRVLSNKGKTSNLLKSEEGCHSSSNTHLASGNKDSSIKRSKAGDDAGQDSAAVSSQDSNYPNVRNGLKTSVQKVVEQLRGSKLSKQCPLGLGSEIAGRYSDKGLFPYDSFVKLYNWNKMELRPAGLINCGNSCYANAVLQCLAFTPPLTAYFLQGMHSKDCVKREWCFTCEFESLILKAKEGKSPLSPIGIVSQLQNIGSQLGNGREEDAHEFLRYAIDAMQSICLAEAKEGVSGHLEEETTLIGLTFGGYLRSKIKCLKCQGRSERQEGMMDLTVEIEGDIGSLEEALRKFTSTETLDGENKYHCSRCKSYEKAKKKLTILEAPNVLTIALKRFQSGKFGKLNKPIRFPEILNLAPFMSGTSDKLAIYRLYGVVVHLDVMNAAFSGHYVCYVKNAHNKWFKIDDSTVTPAELEKVLSKGAYMLLYARCSPRAPRLIRNRIVSSDPKARVTPSWIGGKTNAFRSKSTTNPSVAPFSGSNPPGGSASYDSFYARFHRLQRILEDDSSSDNSSLISNNSDEGSCSTDSTRDSTSTDDLSDYIFGDSGRDRYDSVAPKPVGLTDHVSTEDEGLWGLAKQREWQVGEF</sequence>
<feature type="compositionally biased region" description="Basic and acidic residues" evidence="2">
    <location>
        <begin position="541"/>
        <end position="550"/>
    </location>
</feature>
<feature type="transmembrane region" description="Helical" evidence="3">
    <location>
        <begin position="6"/>
        <end position="27"/>
    </location>
</feature>
<feature type="region of interest" description="Disordered" evidence="2">
    <location>
        <begin position="318"/>
        <end position="388"/>
    </location>
</feature>
<dbReference type="AlphaFoldDB" id="A0AA88D2I0"/>
<dbReference type="SUPFAM" id="SSF54001">
    <property type="entry name" value="Cysteine proteinases"/>
    <property type="match status" value="1"/>
</dbReference>
<dbReference type="EMBL" id="BTGU01000010">
    <property type="protein sequence ID" value="GMN40121.1"/>
    <property type="molecule type" value="Genomic_DNA"/>
</dbReference>
<feature type="domain" description="USP" evidence="4">
    <location>
        <begin position="630"/>
        <end position="935"/>
    </location>
</feature>